<proteinExistence type="predicted"/>
<dbReference type="InterPro" id="IPR039567">
    <property type="entry name" value="Gly-zipper"/>
</dbReference>
<gene>
    <name evidence="2" type="ORF">HMPREF0654_02330</name>
</gene>
<feature type="domain" description="Glycine zipper" evidence="1">
    <location>
        <begin position="28"/>
        <end position="70"/>
    </location>
</feature>
<organism evidence="2 3">
    <name type="scientific">Prevotella disiens DNF00882</name>
    <dbReference type="NCBI Taxonomy" id="1401075"/>
    <lineage>
        <taxon>Bacteria</taxon>
        <taxon>Pseudomonadati</taxon>
        <taxon>Bacteroidota</taxon>
        <taxon>Bacteroidia</taxon>
        <taxon>Bacteroidales</taxon>
        <taxon>Prevotellaceae</taxon>
        <taxon>Prevotella</taxon>
    </lineage>
</organism>
<reference evidence="2 3" key="1">
    <citation type="submission" date="2014-07" db="EMBL/GenBank/DDBJ databases">
        <authorList>
            <person name="McCorrison J."/>
            <person name="Sanka R."/>
            <person name="Torralba M."/>
            <person name="Gillis M."/>
            <person name="Haft D.H."/>
            <person name="Methe B."/>
            <person name="Sutton G."/>
            <person name="Nelson K.E."/>
        </authorList>
    </citation>
    <scope>NUCLEOTIDE SEQUENCE [LARGE SCALE GENOMIC DNA]</scope>
    <source>
        <strain evidence="2 3">DNF00882</strain>
    </source>
</reference>
<sequence length="276" mass="29563">MKNVMILGLAATFFMSSCSSYIDGTFTGGSLGSVLGSAVGDIIGGPRGSDIGTIVGMIGGAAVGAAMDANAQKRNQEAAHDHYERVQQNKAQGINPYDDMYSYSQEGYVNEQQGEEIVLDTTASGDDRIYDFQPSTEMEQKAMMNIPESSVIERLSTMPYEIPNVEIGNVVFTDNNNDGVLSRGEVGKVVFEIHNNGTQPISNLIPSIVEDANSGHFTISPAVQIDGLMPKEIVRYTASIVADKKIKAGISSFAITVLLNNKSIAKVVSLKVNTRK</sequence>
<dbReference type="PROSITE" id="PS51257">
    <property type="entry name" value="PROKAR_LIPOPROTEIN"/>
    <property type="match status" value="1"/>
</dbReference>
<dbReference type="AlphaFoldDB" id="A0A096C5J2"/>
<dbReference type="PROSITE" id="PS00018">
    <property type="entry name" value="EF_HAND_1"/>
    <property type="match status" value="1"/>
</dbReference>
<accession>A0A096C5J2</accession>
<name>A0A096C5J2_9BACT</name>
<protein>
    <recommendedName>
        <fullName evidence="1">Glycine zipper domain-containing protein</fullName>
    </recommendedName>
</protein>
<comment type="caution">
    <text evidence="2">The sequence shown here is derived from an EMBL/GenBank/DDBJ whole genome shotgun (WGS) entry which is preliminary data.</text>
</comment>
<dbReference type="Pfam" id="PF13488">
    <property type="entry name" value="Gly-zipper_Omp"/>
    <property type="match status" value="1"/>
</dbReference>
<evidence type="ECO:0000313" key="3">
    <source>
        <dbReference type="Proteomes" id="UP000029538"/>
    </source>
</evidence>
<dbReference type="EMBL" id="JRNR01000008">
    <property type="protein sequence ID" value="KGF50212.1"/>
    <property type="molecule type" value="Genomic_DNA"/>
</dbReference>
<evidence type="ECO:0000259" key="1">
    <source>
        <dbReference type="Pfam" id="PF13488"/>
    </source>
</evidence>
<dbReference type="InterPro" id="IPR018247">
    <property type="entry name" value="EF_Hand_1_Ca_BS"/>
</dbReference>
<dbReference type="Proteomes" id="UP000029538">
    <property type="component" value="Unassembled WGS sequence"/>
</dbReference>
<evidence type="ECO:0000313" key="2">
    <source>
        <dbReference type="EMBL" id="KGF50212.1"/>
    </source>
</evidence>